<proteinExistence type="predicted"/>
<evidence type="ECO:0000256" key="1">
    <source>
        <dbReference type="ARBA" id="ARBA00004651"/>
    </source>
</evidence>
<keyword evidence="3 6" id="KW-0812">Transmembrane</keyword>
<dbReference type="AlphaFoldDB" id="A0A345Z3E1"/>
<evidence type="ECO:0000256" key="6">
    <source>
        <dbReference type="SAM" id="Phobius"/>
    </source>
</evidence>
<keyword evidence="5 6" id="KW-0472">Membrane</keyword>
<dbReference type="Proteomes" id="UP000254792">
    <property type="component" value="Chromosome"/>
</dbReference>
<evidence type="ECO:0000256" key="4">
    <source>
        <dbReference type="ARBA" id="ARBA00022989"/>
    </source>
</evidence>
<dbReference type="GO" id="GO:0005886">
    <property type="term" value="C:plasma membrane"/>
    <property type="evidence" value="ECO:0007669"/>
    <property type="project" value="UniProtKB-SubCell"/>
</dbReference>
<protein>
    <recommendedName>
        <fullName evidence="9">YitT family protein</fullName>
    </recommendedName>
</protein>
<dbReference type="NCBIfam" id="NF043063">
    <property type="entry name" value="MMSYN1_0411"/>
    <property type="match status" value="1"/>
</dbReference>
<dbReference type="RefSeq" id="WP_115558030.1">
    <property type="nucleotide sequence ID" value="NZ_CP031376.1"/>
</dbReference>
<sequence>MSDKLKDKEAKITTKEEIIPSVVNLEKTEIVITPDGQVSEELGIEKLSQSANFSKIEKNLISRREQSILIANYFKIRFWKDLGMVAFSAFLATIAFDYFITSTGPTGLFPAGLGSLARFFGLLSSDEIAQQAALYFVYYFLLNIPLMIFGIMRLGWKFTFTTFLYIVLQIAFDQIIRLIPLINPQEFHLLIDVNILDQNPASWNNSIWLFLFAIIGGALIGTAYSFIYKIGSSTGGMDFITVWISRKKSKPLGSLNRNINLFILTVIIILNAIVLNPSLFSNDLLISALKTLDFESAFAGKNYVTVNGDKIDLFSSMFNNLIHSKYNGPEELASNTDNFVEFWKNNSHYFDPQFYYSFNPLIEQNALLFKNGLFLFDYDKLIASGLTDSQKATAWNYLYINSVVNGYSNLPRHLEAWLRVKFIFGPTLFASILLVITSGVLTNAMYPKYKIRTYMITTKLMHQISSVLTENGYENDIMAWDATNRINGNYLHRSVIMVSMSVMDWDIIEKLIFTTDPFAKVNVIKTKEIKGLFKFEVKKNDEREYVHQSVVADANELEKIRQVAFVKSNRLKEREARRQAKIKIKKNGKKVEN</sequence>
<dbReference type="PANTHER" id="PTHR33545">
    <property type="entry name" value="UPF0750 MEMBRANE PROTEIN YITT-RELATED"/>
    <property type="match status" value="1"/>
</dbReference>
<dbReference type="InterPro" id="IPR051461">
    <property type="entry name" value="UPF0750_membrane"/>
</dbReference>
<gene>
    <name evidence="7" type="ORF">SALLE_v1c04460</name>
</gene>
<evidence type="ECO:0000256" key="5">
    <source>
        <dbReference type="ARBA" id="ARBA00023136"/>
    </source>
</evidence>
<organism evidence="7 8">
    <name type="scientific">Spiroplasma alleghenense</name>
    <dbReference type="NCBI Taxonomy" id="216931"/>
    <lineage>
        <taxon>Bacteria</taxon>
        <taxon>Bacillati</taxon>
        <taxon>Mycoplasmatota</taxon>
        <taxon>Mollicutes</taxon>
        <taxon>Entomoplasmatales</taxon>
        <taxon>Spiroplasmataceae</taxon>
        <taxon>Spiroplasma</taxon>
    </lineage>
</organism>
<keyword evidence="8" id="KW-1185">Reference proteome</keyword>
<accession>A0A345Z3E1</accession>
<evidence type="ECO:0000313" key="7">
    <source>
        <dbReference type="EMBL" id="AXK51120.1"/>
    </source>
</evidence>
<comment type="subcellular location">
    <subcellularLocation>
        <location evidence="1">Cell membrane</location>
        <topology evidence="1">Multi-pass membrane protein</topology>
    </subcellularLocation>
</comment>
<evidence type="ECO:0000313" key="8">
    <source>
        <dbReference type="Proteomes" id="UP000254792"/>
    </source>
</evidence>
<feature type="transmembrane region" description="Helical" evidence="6">
    <location>
        <begin position="255"/>
        <end position="275"/>
    </location>
</feature>
<keyword evidence="4 6" id="KW-1133">Transmembrane helix</keyword>
<dbReference type="InterPro" id="IPR003740">
    <property type="entry name" value="YitT"/>
</dbReference>
<dbReference type="KEGG" id="salx:SALLE_v1c04460"/>
<dbReference type="EMBL" id="CP031376">
    <property type="protein sequence ID" value="AXK51120.1"/>
    <property type="molecule type" value="Genomic_DNA"/>
</dbReference>
<feature type="transmembrane region" description="Helical" evidence="6">
    <location>
        <begin position="82"/>
        <end position="100"/>
    </location>
</feature>
<feature type="transmembrane region" description="Helical" evidence="6">
    <location>
        <begin position="207"/>
        <end position="227"/>
    </location>
</feature>
<evidence type="ECO:0000256" key="3">
    <source>
        <dbReference type="ARBA" id="ARBA00022692"/>
    </source>
</evidence>
<evidence type="ECO:0008006" key="9">
    <source>
        <dbReference type="Google" id="ProtNLM"/>
    </source>
</evidence>
<dbReference type="PANTHER" id="PTHR33545:SF5">
    <property type="entry name" value="UPF0750 MEMBRANE PROTEIN YITT"/>
    <property type="match status" value="1"/>
</dbReference>
<keyword evidence="2" id="KW-1003">Cell membrane</keyword>
<dbReference type="OrthoDB" id="395820at2"/>
<feature type="transmembrane region" description="Helical" evidence="6">
    <location>
        <begin position="422"/>
        <end position="446"/>
    </location>
</feature>
<feature type="transmembrane region" description="Helical" evidence="6">
    <location>
        <begin position="132"/>
        <end position="151"/>
    </location>
</feature>
<evidence type="ECO:0000256" key="2">
    <source>
        <dbReference type="ARBA" id="ARBA00022475"/>
    </source>
</evidence>
<name>A0A345Z3E1_9MOLU</name>
<dbReference type="Pfam" id="PF02588">
    <property type="entry name" value="YitT_membrane"/>
    <property type="match status" value="1"/>
</dbReference>
<reference evidence="7 8" key="1">
    <citation type="submission" date="2018-07" db="EMBL/GenBank/DDBJ databases">
        <title>Complete genome sequence of Spiroplasma alleghenense PLHS-1 (ATCC 51752).</title>
        <authorList>
            <person name="Chou L."/>
            <person name="Lee T.-Y."/>
            <person name="Tsai Y.-M."/>
            <person name="Kuo C.-H."/>
        </authorList>
    </citation>
    <scope>NUCLEOTIDE SEQUENCE [LARGE SCALE GENOMIC DNA]</scope>
    <source>
        <strain evidence="7 8">PLHS-1</strain>
    </source>
</reference>